<dbReference type="PANTHER" id="PTHR23003">
    <property type="entry name" value="RNA RECOGNITION MOTIF RRM DOMAIN CONTAINING PROTEIN"/>
    <property type="match status" value="1"/>
</dbReference>
<feature type="domain" description="RRM" evidence="4">
    <location>
        <begin position="726"/>
        <end position="802"/>
    </location>
</feature>
<comment type="caution">
    <text evidence="5">The sequence shown here is derived from an EMBL/GenBank/DDBJ whole genome shotgun (WGS) entry which is preliminary data.</text>
</comment>
<dbReference type="InterPro" id="IPR012677">
    <property type="entry name" value="Nucleotide-bd_a/b_plait_sf"/>
</dbReference>
<feature type="region of interest" description="Disordered" evidence="3">
    <location>
        <begin position="594"/>
        <end position="618"/>
    </location>
</feature>
<dbReference type="EMBL" id="JARVKF010000235">
    <property type="protein sequence ID" value="KAK9420379.1"/>
    <property type="molecule type" value="Genomic_DNA"/>
</dbReference>
<feature type="compositionally biased region" description="Basic and acidic residues" evidence="3">
    <location>
        <begin position="132"/>
        <end position="143"/>
    </location>
</feature>
<feature type="compositionally biased region" description="Low complexity" evidence="3">
    <location>
        <begin position="605"/>
        <end position="618"/>
    </location>
</feature>
<evidence type="ECO:0000256" key="3">
    <source>
        <dbReference type="SAM" id="MobiDB-lite"/>
    </source>
</evidence>
<evidence type="ECO:0000256" key="2">
    <source>
        <dbReference type="PROSITE-ProRule" id="PRU00176"/>
    </source>
</evidence>
<evidence type="ECO:0000313" key="6">
    <source>
        <dbReference type="Proteomes" id="UP001408356"/>
    </source>
</evidence>
<dbReference type="CDD" id="cd12320">
    <property type="entry name" value="RRM6_RBM19_RRM5_MRD1"/>
    <property type="match status" value="1"/>
</dbReference>
<feature type="region of interest" description="Disordered" evidence="3">
    <location>
        <begin position="89"/>
        <end position="179"/>
    </location>
</feature>
<dbReference type="InterPro" id="IPR050374">
    <property type="entry name" value="RRT5_SRSF_SR"/>
</dbReference>
<proteinExistence type="predicted"/>
<keyword evidence="6" id="KW-1185">Reference proteome</keyword>
<evidence type="ECO:0000259" key="4">
    <source>
        <dbReference type="PROSITE" id="PS50102"/>
    </source>
</evidence>
<gene>
    <name evidence="5" type="ORF">SUNI508_06375</name>
</gene>
<feature type="region of interest" description="Disordered" evidence="3">
    <location>
        <begin position="222"/>
        <end position="241"/>
    </location>
</feature>
<dbReference type="InterPro" id="IPR000504">
    <property type="entry name" value="RRM_dom"/>
</dbReference>
<organism evidence="5 6">
    <name type="scientific">Seiridium unicorne</name>
    <dbReference type="NCBI Taxonomy" id="138068"/>
    <lineage>
        <taxon>Eukaryota</taxon>
        <taxon>Fungi</taxon>
        <taxon>Dikarya</taxon>
        <taxon>Ascomycota</taxon>
        <taxon>Pezizomycotina</taxon>
        <taxon>Sordariomycetes</taxon>
        <taxon>Xylariomycetidae</taxon>
        <taxon>Amphisphaeriales</taxon>
        <taxon>Sporocadaceae</taxon>
        <taxon>Seiridium</taxon>
    </lineage>
</organism>
<feature type="region of interest" description="Disordered" evidence="3">
    <location>
        <begin position="284"/>
        <end position="312"/>
    </location>
</feature>
<dbReference type="Gene3D" id="3.30.70.330">
    <property type="match status" value="5"/>
</dbReference>
<dbReference type="SMART" id="SM00360">
    <property type="entry name" value="RRM"/>
    <property type="match status" value="5"/>
</dbReference>
<sequence length="850" mass="93131">MATPSQDITRIFVRNISPTTTQADFEAHLRKHFPNGQITDIKLIPQRRIAYVGYKTPEEAKQAVKKFHRSFIRLSKVSVELAKPIADPSLSRRHPANVSRAPAPAPALAGSDTTGLVERPLSESNQRKRKRGELDEADPKLQEFLDVMQTGKNPAKKTRETESLQPEQPLAVTEAESDNEYEEVPSRKAKAIPHGQSVQTDARVEPGKASQAKALEHAGDGVDLTEPDLMDVDKPITGDSKPVVADDDDWLRQKTNRLLDLVDDIEVSTSAPVPVVAAKSLGSPAQSAVRHLDTDSPGVETPEQAASVQQKDDVKDSAIDLVHKSARLFVRNLSYKANDEELHEFFGKFGELEEIHLPANKGTAKSDNQGFAFISYVAADDAVTAFQQADGAIFQGRMLHVIPASAKRQQLDEFALSKLPLKAQKLKKKTKTGSSFDWNALYVNQDAVIASTAERLGVTKSELLDPTNTDAAVKQALAETSVIQDTKAYFLANGVDLETFKQRQRSDETILVKGLPANTSSEEIRNEFQEYGQILKVLVPPTGTTAIVHFAHASEAKTAFSKLAYRRFKNSILFLERAPKDLFISQAKPVAASAEPTGKEKLSASELLEGNSTEESTESSSSIFVKNVSFNTTTAQLHDAFKHLDGYRSSSVKTKSDPKKPGQVLSMGFGFVAFDSKASAEAAAKSMDGQVLHGHKLVVRTSHRGHDAAEQRRKDDAVKKAAGKSTKIVIKNVPFEASKRDLSSLLSAYGQLRSLRLPKNAQNRSKGYAFCEFVTSRDAENAMALKDTHLLGRKLVLEFAEAEEIDPEEVIAKMAKKTGRQNAKVTLHQLIGGDRKKITLGNEEEGEGEF</sequence>
<feature type="domain" description="RRM" evidence="4">
    <location>
        <begin position="621"/>
        <end position="704"/>
    </location>
</feature>
<evidence type="ECO:0000313" key="5">
    <source>
        <dbReference type="EMBL" id="KAK9420379.1"/>
    </source>
</evidence>
<dbReference type="InterPro" id="IPR035979">
    <property type="entry name" value="RBD_domain_sf"/>
</dbReference>
<accession>A0ABR2V0B2</accession>
<dbReference type="Proteomes" id="UP001408356">
    <property type="component" value="Unassembled WGS sequence"/>
</dbReference>
<feature type="domain" description="RRM" evidence="4">
    <location>
        <begin position="326"/>
        <end position="406"/>
    </location>
</feature>
<keyword evidence="1 2" id="KW-0694">RNA-binding</keyword>
<reference evidence="5 6" key="1">
    <citation type="journal article" date="2024" name="J. Plant Pathol.">
        <title>Sequence and assembly of the genome of Seiridium unicorne, isolate CBS 538.82, causal agent of cypress canker disease.</title>
        <authorList>
            <person name="Scali E."/>
            <person name="Rocca G.D."/>
            <person name="Danti R."/>
            <person name="Garbelotto M."/>
            <person name="Barberini S."/>
            <person name="Baroncelli R."/>
            <person name="Emiliani G."/>
        </authorList>
    </citation>
    <scope>NUCLEOTIDE SEQUENCE [LARGE SCALE GENOMIC DNA]</scope>
    <source>
        <strain evidence="5 6">BM-138-508</strain>
    </source>
</reference>
<name>A0ABR2V0B2_9PEZI</name>
<dbReference type="SUPFAM" id="SSF54928">
    <property type="entry name" value="RNA-binding domain, RBD"/>
    <property type="match status" value="4"/>
</dbReference>
<feature type="domain" description="RRM" evidence="4">
    <location>
        <begin position="9"/>
        <end position="84"/>
    </location>
</feature>
<feature type="domain" description="RRM" evidence="4">
    <location>
        <begin position="508"/>
        <end position="580"/>
    </location>
</feature>
<dbReference type="PROSITE" id="PS50102">
    <property type="entry name" value="RRM"/>
    <property type="match status" value="5"/>
</dbReference>
<evidence type="ECO:0000256" key="1">
    <source>
        <dbReference type="ARBA" id="ARBA00022884"/>
    </source>
</evidence>
<protein>
    <submittedName>
        <fullName evidence="5">Multiple RNA-binding domain-containing protein</fullName>
    </submittedName>
</protein>
<dbReference type="PANTHER" id="PTHR23003:SF58">
    <property type="entry name" value="RNA-BINDING PROTEIN 19-LIKE PROTEIN-RELATED"/>
    <property type="match status" value="1"/>
</dbReference>
<dbReference type="Pfam" id="PF00076">
    <property type="entry name" value="RRM_1"/>
    <property type="match status" value="5"/>
</dbReference>